<accession>A0A8I6XIK5</accession>
<name>A0A8I6XIK5_HORVV</name>
<dbReference type="Gramene" id="HORVU.MOREX.r2.5HG0363370.1">
    <property type="protein sequence ID" value="HORVU.MOREX.r2.5HG0363370.1.CDS.1"/>
    <property type="gene ID" value="HORVU.MOREX.r2.5HG0363370"/>
</dbReference>
<organism evidence="2 3">
    <name type="scientific">Hordeum vulgare subsp. vulgare</name>
    <name type="common">Domesticated barley</name>
    <dbReference type="NCBI Taxonomy" id="112509"/>
    <lineage>
        <taxon>Eukaryota</taxon>
        <taxon>Viridiplantae</taxon>
        <taxon>Streptophyta</taxon>
        <taxon>Embryophyta</taxon>
        <taxon>Tracheophyta</taxon>
        <taxon>Spermatophyta</taxon>
        <taxon>Magnoliopsida</taxon>
        <taxon>Liliopsida</taxon>
        <taxon>Poales</taxon>
        <taxon>Poaceae</taxon>
        <taxon>BOP clade</taxon>
        <taxon>Pooideae</taxon>
        <taxon>Triticodae</taxon>
        <taxon>Triticeae</taxon>
        <taxon>Hordeinae</taxon>
        <taxon>Hordeum</taxon>
    </lineage>
</organism>
<keyword evidence="3" id="KW-1185">Reference proteome</keyword>
<evidence type="ECO:0000313" key="3">
    <source>
        <dbReference type="Proteomes" id="UP000011116"/>
    </source>
</evidence>
<proteinExistence type="predicted"/>
<reference evidence="3" key="1">
    <citation type="journal article" date="2012" name="Nature">
        <title>A physical, genetic and functional sequence assembly of the barley genome.</title>
        <authorList>
            <consortium name="The International Barley Genome Sequencing Consortium"/>
            <person name="Mayer K.F."/>
            <person name="Waugh R."/>
            <person name="Brown J.W."/>
            <person name="Schulman A."/>
            <person name="Langridge P."/>
            <person name="Platzer M."/>
            <person name="Fincher G.B."/>
            <person name="Muehlbauer G.J."/>
            <person name="Sato K."/>
            <person name="Close T.J."/>
            <person name="Wise R.P."/>
            <person name="Stein N."/>
        </authorList>
    </citation>
    <scope>NUCLEOTIDE SEQUENCE [LARGE SCALE GENOMIC DNA]</scope>
    <source>
        <strain evidence="3">cv. Morex</strain>
    </source>
</reference>
<dbReference type="EnsemblPlants" id="HORVU.MOREX.r3.5HG0438840.1">
    <property type="protein sequence ID" value="HORVU.MOREX.r3.5HG0438840.1.CDS1"/>
    <property type="gene ID" value="HORVU.MOREX.r3.5HG0438840"/>
</dbReference>
<evidence type="ECO:0000313" key="2">
    <source>
        <dbReference type="EnsemblPlants" id="HORVU.MOREX.r3.5HG0438840.1.CDS1"/>
    </source>
</evidence>
<dbReference type="AlphaFoldDB" id="A0A8I6XIK5"/>
<reference evidence="2" key="3">
    <citation type="submission" date="2022-01" db="UniProtKB">
        <authorList>
            <consortium name="EnsemblPlants"/>
        </authorList>
    </citation>
    <scope>IDENTIFICATION</scope>
    <source>
        <strain evidence="2">subsp. vulgare</strain>
    </source>
</reference>
<dbReference type="Gramene" id="HORVU.MOREX.r3.5HG0438840.1">
    <property type="protein sequence ID" value="HORVU.MOREX.r3.5HG0438840.1.CDS1"/>
    <property type="gene ID" value="HORVU.MOREX.r3.5HG0438840"/>
</dbReference>
<reference evidence="2" key="2">
    <citation type="submission" date="2020-10" db="EMBL/GenBank/DDBJ databases">
        <authorList>
            <person name="Scholz U."/>
            <person name="Mascher M."/>
            <person name="Fiebig A."/>
        </authorList>
    </citation>
    <scope>NUCLEOTIDE SEQUENCE [LARGE SCALE GENOMIC DNA]</scope>
    <source>
        <strain evidence="2">cv. Morex</strain>
    </source>
</reference>
<dbReference type="Proteomes" id="UP000011116">
    <property type="component" value="Chromosome 5H"/>
</dbReference>
<feature type="region of interest" description="Disordered" evidence="1">
    <location>
        <begin position="22"/>
        <end position="53"/>
    </location>
</feature>
<feature type="compositionally biased region" description="Polar residues" evidence="1">
    <location>
        <begin position="35"/>
        <end position="47"/>
    </location>
</feature>
<evidence type="ECO:0000256" key="1">
    <source>
        <dbReference type="SAM" id="MobiDB-lite"/>
    </source>
</evidence>
<sequence length="66" mass="7214">MLQRQPPPHPRNLLHSIQLSKNNHFSNAAPAAAPRSSQRLQAPSATTVRPPLARRASFLRPLASAD</sequence>
<protein>
    <submittedName>
        <fullName evidence="2">Uncharacterized protein</fullName>
    </submittedName>
</protein>